<dbReference type="AlphaFoldDB" id="A0AAN9Y771"/>
<proteinExistence type="predicted"/>
<sequence>MDVTRASVCACGSASSKCFGSSANCSVCRYLDDELARTESEWIPLAGNVDKIYSSQVPAVRIIQSWIASALSLPYRTTLSILQKHLKCMRYIACAEQENRAVLSKRRAAMREVRKGAQPHQLRSQPFVNRINRLPTAHAMYRMHLRCAFAALTGRNFVR</sequence>
<evidence type="ECO:0000313" key="1">
    <source>
        <dbReference type="EMBL" id="KAK7601054.1"/>
    </source>
</evidence>
<gene>
    <name evidence="1" type="ORF">V9T40_008495</name>
</gene>
<protein>
    <submittedName>
        <fullName evidence="1">Uncharacterized protein</fullName>
    </submittedName>
</protein>
<comment type="caution">
    <text evidence="1">The sequence shown here is derived from an EMBL/GenBank/DDBJ whole genome shotgun (WGS) entry which is preliminary data.</text>
</comment>
<dbReference type="EMBL" id="JBBCAQ010000010">
    <property type="protein sequence ID" value="KAK7601054.1"/>
    <property type="molecule type" value="Genomic_DNA"/>
</dbReference>
<organism evidence="1 2">
    <name type="scientific">Parthenolecanium corni</name>
    <dbReference type="NCBI Taxonomy" id="536013"/>
    <lineage>
        <taxon>Eukaryota</taxon>
        <taxon>Metazoa</taxon>
        <taxon>Ecdysozoa</taxon>
        <taxon>Arthropoda</taxon>
        <taxon>Hexapoda</taxon>
        <taxon>Insecta</taxon>
        <taxon>Pterygota</taxon>
        <taxon>Neoptera</taxon>
        <taxon>Paraneoptera</taxon>
        <taxon>Hemiptera</taxon>
        <taxon>Sternorrhyncha</taxon>
        <taxon>Coccoidea</taxon>
        <taxon>Coccidae</taxon>
        <taxon>Parthenolecanium</taxon>
    </lineage>
</organism>
<name>A0AAN9Y771_9HEMI</name>
<accession>A0AAN9Y771</accession>
<reference evidence="1 2" key="1">
    <citation type="submission" date="2024-03" db="EMBL/GenBank/DDBJ databases">
        <title>Adaptation during the transition from Ophiocordyceps entomopathogen to insect associate is accompanied by gene loss and intensified selection.</title>
        <authorList>
            <person name="Ward C.M."/>
            <person name="Onetto C.A."/>
            <person name="Borneman A.R."/>
        </authorList>
    </citation>
    <scope>NUCLEOTIDE SEQUENCE [LARGE SCALE GENOMIC DNA]</scope>
    <source>
        <strain evidence="1">AWRI1</strain>
        <tissue evidence="1">Single Adult Female</tissue>
    </source>
</reference>
<evidence type="ECO:0000313" key="2">
    <source>
        <dbReference type="Proteomes" id="UP001367676"/>
    </source>
</evidence>
<keyword evidence="2" id="KW-1185">Reference proteome</keyword>
<dbReference type="Proteomes" id="UP001367676">
    <property type="component" value="Unassembled WGS sequence"/>
</dbReference>